<protein>
    <recommendedName>
        <fullName evidence="3">DUF4837 domain-containing protein</fullName>
    </recommendedName>
</protein>
<name>D5H9U2_SALRM</name>
<dbReference type="KEGG" id="srm:SRM_01876"/>
<dbReference type="EMBL" id="FP565814">
    <property type="protein sequence ID" value="CBH24797.1"/>
    <property type="molecule type" value="Genomic_DNA"/>
</dbReference>
<reference evidence="2" key="2">
    <citation type="submission" date="2010-04" db="EMBL/GenBank/DDBJ databases">
        <title>Genome sequence of Salinibacter ruber M8.</title>
        <authorList>
            <consortium name="Genoscope"/>
        </authorList>
    </citation>
    <scope>NUCLEOTIDE SEQUENCE [LARGE SCALE GENOMIC DNA]</scope>
    <source>
        <strain evidence="2">M8</strain>
    </source>
</reference>
<organism evidence="1 2">
    <name type="scientific">Salinibacter ruber (strain M8)</name>
    <dbReference type="NCBI Taxonomy" id="761659"/>
    <lineage>
        <taxon>Bacteria</taxon>
        <taxon>Pseudomonadati</taxon>
        <taxon>Rhodothermota</taxon>
        <taxon>Rhodothermia</taxon>
        <taxon>Rhodothermales</taxon>
        <taxon>Salinibacteraceae</taxon>
        <taxon>Salinibacter</taxon>
    </lineage>
</organism>
<dbReference type="AlphaFoldDB" id="D5H9U2"/>
<evidence type="ECO:0000313" key="1">
    <source>
        <dbReference type="EMBL" id="CBH24797.1"/>
    </source>
</evidence>
<evidence type="ECO:0000313" key="2">
    <source>
        <dbReference type="Proteomes" id="UP000000933"/>
    </source>
</evidence>
<proteinExistence type="predicted"/>
<accession>D5H9U2</accession>
<gene>
    <name evidence="1" type="ordered locus">SRM_01876</name>
</gene>
<reference evidence="1 2" key="1">
    <citation type="journal article" date="2010" name="ISME J.">
        <title>Fine-scale evolution: genomic, phenotypic and ecological differentiation in two coexisting Salinibacter ruber strains.</title>
        <authorList>
            <person name="Pena A."/>
            <person name="Teeling H."/>
            <person name="Huerta-Cepas J."/>
            <person name="Santos F."/>
            <person name="Yarza P."/>
            <person name="Brito-Echeverria J."/>
            <person name="Lucio M."/>
            <person name="Schmitt-Kopplin P."/>
            <person name="Meseguer I."/>
            <person name="Schenowitz C."/>
            <person name="Dossat C."/>
            <person name="Barbe V."/>
            <person name="Dopazo J."/>
            <person name="Rossello-Mora R."/>
            <person name="Schuler M."/>
            <person name="Glockner F.O."/>
            <person name="Amann R."/>
            <person name="Gabaldon T."/>
            <person name="Anton J."/>
        </authorList>
    </citation>
    <scope>NUCLEOTIDE SEQUENCE [LARGE SCALE GENOMIC DNA]</scope>
    <source>
        <strain evidence="1 2">M8</strain>
    </source>
</reference>
<sequence length="406" mass="46003">MSGAIIALGRVRGCVPLHFPIFPPMRRTLVVPDVLLLGTLLAGLLLLSGCEGDYRPRAVGPIGEITVVMDSSHWTGPSGEALRANVTPWVETLPVSERSFQLRHLELTDERTYERVQDLKNVIIAAPLSDSTNETSFLRRRLSDEAEQAILDGQTAVVPKPNLWRRSQRIYYVAAASPDALAETFQSQGTQIRDTFTEATLQRMDRNMYEDDRRSALEDTLMQRHGFAVNMQSDFQIAVDTTTGSEGFVWLRRLLAQTRREFFVYYVEDVSPDQITPEWIYNTRDSLTRRHLRGNVRGFAKIDYRRPLKTEQRSFLDRYAYDSRGLWYMVAPLGGGNELRPVGGGGPFVNYTFYDQATDRVYMLDGSIFAPDNDKIDLLRQMEVMARTFRTAEGSRSPDASPTAAK</sequence>
<dbReference type="Pfam" id="PF16125">
    <property type="entry name" value="DUF4837"/>
    <property type="match status" value="1"/>
</dbReference>
<dbReference type="PATRIC" id="fig|761659.10.peg.2039"/>
<dbReference type="InterPro" id="IPR032286">
    <property type="entry name" value="DUF4837"/>
</dbReference>
<dbReference type="Proteomes" id="UP000000933">
    <property type="component" value="Chromosome"/>
</dbReference>
<evidence type="ECO:0008006" key="3">
    <source>
        <dbReference type="Google" id="ProtNLM"/>
    </source>
</evidence>
<dbReference type="HOGENOM" id="CLU_064059_1_0_10"/>